<dbReference type="STRING" id="1314781.A0A165JHX6"/>
<reference evidence="2 3" key="1">
    <citation type="journal article" date="2016" name="Mol. Biol. Evol.">
        <title>Comparative Genomics of Early-Diverging Mushroom-Forming Fungi Provides Insights into the Origins of Lignocellulose Decay Capabilities.</title>
        <authorList>
            <person name="Nagy L.G."/>
            <person name="Riley R."/>
            <person name="Tritt A."/>
            <person name="Adam C."/>
            <person name="Daum C."/>
            <person name="Floudas D."/>
            <person name="Sun H."/>
            <person name="Yadav J.S."/>
            <person name="Pangilinan J."/>
            <person name="Larsson K.H."/>
            <person name="Matsuura K."/>
            <person name="Barry K."/>
            <person name="Labutti K."/>
            <person name="Kuo R."/>
            <person name="Ohm R.A."/>
            <person name="Bhattacharya S.S."/>
            <person name="Shirouzu T."/>
            <person name="Yoshinaga Y."/>
            <person name="Martin F.M."/>
            <person name="Grigoriev I.V."/>
            <person name="Hibbett D.S."/>
        </authorList>
    </citation>
    <scope>NUCLEOTIDE SEQUENCE [LARGE SCALE GENOMIC DNA]</scope>
    <source>
        <strain evidence="2 3">HHB12029</strain>
    </source>
</reference>
<dbReference type="EMBL" id="KV425966">
    <property type="protein sequence ID" value="KZV94872.1"/>
    <property type="molecule type" value="Genomic_DNA"/>
</dbReference>
<evidence type="ECO:0000313" key="2">
    <source>
        <dbReference type="EMBL" id="KZV94872.1"/>
    </source>
</evidence>
<accession>A0A165JHX6</accession>
<dbReference type="Gene3D" id="3.40.30.10">
    <property type="entry name" value="Glutaredoxin"/>
    <property type="match status" value="1"/>
</dbReference>
<evidence type="ECO:0000313" key="3">
    <source>
        <dbReference type="Proteomes" id="UP000077266"/>
    </source>
</evidence>
<dbReference type="SUPFAM" id="SSF52833">
    <property type="entry name" value="Thioredoxin-like"/>
    <property type="match status" value="1"/>
</dbReference>
<gene>
    <name evidence="2" type="ORF">EXIGLDRAFT_736286</name>
</gene>
<dbReference type="AlphaFoldDB" id="A0A165JHX6"/>
<dbReference type="Pfam" id="PF22041">
    <property type="entry name" value="GST_C_7"/>
    <property type="match status" value="1"/>
</dbReference>
<dbReference type="InterPro" id="IPR036249">
    <property type="entry name" value="Thioredoxin-like_sf"/>
</dbReference>
<dbReference type="InterPro" id="IPR004045">
    <property type="entry name" value="Glutathione_S-Trfase_N"/>
</dbReference>
<dbReference type="InterPro" id="IPR054416">
    <property type="entry name" value="GST_UstS-like_C"/>
</dbReference>
<dbReference type="Gene3D" id="1.20.1050.10">
    <property type="match status" value="1"/>
</dbReference>
<dbReference type="PROSITE" id="PS50404">
    <property type="entry name" value="GST_NTER"/>
    <property type="match status" value="1"/>
</dbReference>
<protein>
    <recommendedName>
        <fullName evidence="1">GST N-terminal domain-containing protein</fullName>
    </recommendedName>
</protein>
<sequence length="228" mass="25520">MDRLALNYKGIPYRTRWLTYLETETVMKSIGARPTGKKPPPEDSEDWYTLPVISSPGKVVEDSEAIVEYLDTTYPETPRLFPPGTRAPQAAFAELFAKEVTARTVLLILPGVPANIDAANGAYVEESRKRWYGAPMSEWAPLGSEKRVQVWETAKEGWATAAAVYAKSPGEGPWLMGTEPVFADFIVVGLLACTRVLIPEQEFETMLQWHGGLWSRLWDASRPYRAEP</sequence>
<dbReference type="InParanoid" id="A0A165JHX6"/>
<feature type="domain" description="GST N-terminal" evidence="1">
    <location>
        <begin position="1"/>
        <end position="78"/>
    </location>
</feature>
<name>A0A165JHX6_EXIGL</name>
<evidence type="ECO:0000259" key="1">
    <source>
        <dbReference type="PROSITE" id="PS50404"/>
    </source>
</evidence>
<dbReference type="Pfam" id="PF13417">
    <property type="entry name" value="GST_N_3"/>
    <property type="match status" value="1"/>
</dbReference>
<dbReference type="InterPro" id="IPR036282">
    <property type="entry name" value="Glutathione-S-Trfase_C_sf"/>
</dbReference>
<dbReference type="OrthoDB" id="4951845at2759"/>
<keyword evidence="3" id="KW-1185">Reference proteome</keyword>
<dbReference type="SUPFAM" id="SSF47616">
    <property type="entry name" value="GST C-terminal domain-like"/>
    <property type="match status" value="1"/>
</dbReference>
<organism evidence="2 3">
    <name type="scientific">Exidia glandulosa HHB12029</name>
    <dbReference type="NCBI Taxonomy" id="1314781"/>
    <lineage>
        <taxon>Eukaryota</taxon>
        <taxon>Fungi</taxon>
        <taxon>Dikarya</taxon>
        <taxon>Basidiomycota</taxon>
        <taxon>Agaricomycotina</taxon>
        <taxon>Agaricomycetes</taxon>
        <taxon>Auriculariales</taxon>
        <taxon>Exidiaceae</taxon>
        <taxon>Exidia</taxon>
    </lineage>
</organism>
<proteinExistence type="predicted"/>
<dbReference type="Proteomes" id="UP000077266">
    <property type="component" value="Unassembled WGS sequence"/>
</dbReference>